<dbReference type="InterPro" id="IPR036291">
    <property type="entry name" value="NAD(P)-bd_dom_sf"/>
</dbReference>
<dbReference type="Proteomes" id="UP000887575">
    <property type="component" value="Unassembled WGS sequence"/>
</dbReference>
<dbReference type="PANTHER" id="PTHR24322">
    <property type="entry name" value="PKSB"/>
    <property type="match status" value="1"/>
</dbReference>
<evidence type="ECO:0000313" key="2">
    <source>
        <dbReference type="Proteomes" id="UP000887575"/>
    </source>
</evidence>
<dbReference type="GO" id="GO:0016616">
    <property type="term" value="F:oxidoreductase activity, acting on the CH-OH group of donors, NAD or NADP as acceptor"/>
    <property type="evidence" value="ECO:0007669"/>
    <property type="project" value="TreeGrafter"/>
</dbReference>
<keyword evidence="2" id="KW-1185">Reference proteome</keyword>
<name>A0AAF3FAM0_9BILA</name>
<dbReference type="PANTHER" id="PTHR24322:SF742">
    <property type="entry name" value="PROTEIN DHS-3"/>
    <property type="match status" value="1"/>
</dbReference>
<dbReference type="Gene3D" id="3.40.50.720">
    <property type="entry name" value="NAD(P)-binding Rossmann-like Domain"/>
    <property type="match status" value="1"/>
</dbReference>
<dbReference type="GO" id="GO:0005811">
    <property type="term" value="C:lipid droplet"/>
    <property type="evidence" value="ECO:0007669"/>
    <property type="project" value="TreeGrafter"/>
</dbReference>
<keyword evidence="1" id="KW-0812">Transmembrane</keyword>
<dbReference type="WBParaSite" id="MBELARI_LOCUS3988">
    <property type="protein sequence ID" value="MBELARI_LOCUS3988"/>
    <property type="gene ID" value="MBELARI_LOCUS3988"/>
</dbReference>
<reference evidence="3" key="1">
    <citation type="submission" date="2024-02" db="UniProtKB">
        <authorList>
            <consortium name="WormBaseParasite"/>
        </authorList>
    </citation>
    <scope>IDENTIFICATION</scope>
</reference>
<accession>A0AAF3FAM0</accession>
<evidence type="ECO:0000256" key="1">
    <source>
        <dbReference type="SAM" id="Phobius"/>
    </source>
</evidence>
<organism evidence="2 3">
    <name type="scientific">Mesorhabditis belari</name>
    <dbReference type="NCBI Taxonomy" id="2138241"/>
    <lineage>
        <taxon>Eukaryota</taxon>
        <taxon>Metazoa</taxon>
        <taxon>Ecdysozoa</taxon>
        <taxon>Nematoda</taxon>
        <taxon>Chromadorea</taxon>
        <taxon>Rhabditida</taxon>
        <taxon>Rhabditina</taxon>
        <taxon>Rhabditomorpha</taxon>
        <taxon>Rhabditoidea</taxon>
        <taxon>Rhabditidae</taxon>
        <taxon>Mesorhabditinae</taxon>
        <taxon>Mesorhabditis</taxon>
    </lineage>
</organism>
<keyword evidence="1" id="KW-0472">Membrane</keyword>
<feature type="transmembrane region" description="Helical" evidence="1">
    <location>
        <begin position="6"/>
        <end position="26"/>
    </location>
</feature>
<evidence type="ECO:0000313" key="3">
    <source>
        <dbReference type="WBParaSite" id="MBELARI_LOCUS3988"/>
    </source>
</evidence>
<sequence length="142" mass="15773">MLNFVWLIVFEIIFDLTAVAFFYSLYLTGCRFFGKTSDQQPSMVQQIVDLLLLILKVLISCVVESVKAFLPNGVLPRKKVQGDIVLITGSGSGLGRLLALEFGRLGAELVLWDVNETGNKETRKMLEQEGVKSNYTPASNNN</sequence>
<dbReference type="AlphaFoldDB" id="A0AAF3FAM0"/>
<keyword evidence="1" id="KW-1133">Transmembrane helix</keyword>
<protein>
    <submittedName>
        <fullName evidence="3">Epidermal retinol dehydrogenase 2</fullName>
    </submittedName>
</protein>
<dbReference type="SUPFAM" id="SSF51735">
    <property type="entry name" value="NAD(P)-binding Rossmann-fold domains"/>
    <property type="match status" value="1"/>
</dbReference>
<proteinExistence type="predicted"/>